<keyword evidence="3 6" id="KW-1133">Transmembrane helix</keyword>
<dbReference type="RefSeq" id="WP_154401829.1">
    <property type="nucleotide sequence ID" value="NZ_JBHSJH010000002.1"/>
</dbReference>
<name>A0ABV9TE56_9GAMM</name>
<gene>
    <name evidence="7" type="ORF">ACFPDQ_05780</name>
</gene>
<dbReference type="EMBL" id="JBHSJH010000002">
    <property type="protein sequence ID" value="MFC4892555.1"/>
    <property type="molecule type" value="Genomic_DNA"/>
</dbReference>
<evidence type="ECO:0000256" key="2">
    <source>
        <dbReference type="ARBA" id="ARBA00022692"/>
    </source>
</evidence>
<reference evidence="8" key="1">
    <citation type="journal article" date="2019" name="Int. J. Syst. Evol. Microbiol.">
        <title>The Global Catalogue of Microorganisms (GCM) 10K type strain sequencing project: providing services to taxonomists for standard genome sequencing and annotation.</title>
        <authorList>
            <consortium name="The Broad Institute Genomics Platform"/>
            <consortium name="The Broad Institute Genome Sequencing Center for Infectious Disease"/>
            <person name="Wu L."/>
            <person name="Ma J."/>
        </authorList>
    </citation>
    <scope>NUCLEOTIDE SEQUENCE [LARGE SCALE GENOMIC DNA]</scope>
    <source>
        <strain evidence="8">CGMCC 1.13718</strain>
    </source>
</reference>
<dbReference type="SUPFAM" id="SSF90123">
    <property type="entry name" value="ABC transporter transmembrane region"/>
    <property type="match status" value="1"/>
</dbReference>
<feature type="region of interest" description="Disordered" evidence="5">
    <location>
        <begin position="95"/>
        <end position="116"/>
    </location>
</feature>
<evidence type="ECO:0000256" key="1">
    <source>
        <dbReference type="ARBA" id="ARBA00004651"/>
    </source>
</evidence>
<evidence type="ECO:0000313" key="8">
    <source>
        <dbReference type="Proteomes" id="UP001595926"/>
    </source>
</evidence>
<evidence type="ECO:0000256" key="6">
    <source>
        <dbReference type="SAM" id="Phobius"/>
    </source>
</evidence>
<evidence type="ECO:0000256" key="5">
    <source>
        <dbReference type="SAM" id="MobiDB-lite"/>
    </source>
</evidence>
<dbReference type="Proteomes" id="UP001595926">
    <property type="component" value="Unassembled WGS sequence"/>
</dbReference>
<proteinExistence type="predicted"/>
<protein>
    <recommendedName>
        <fullName evidence="9">Phage holin family protein</fullName>
    </recommendedName>
</protein>
<evidence type="ECO:0000313" key="7">
    <source>
        <dbReference type="EMBL" id="MFC4892555.1"/>
    </source>
</evidence>
<keyword evidence="2 6" id="KW-0812">Transmembrane</keyword>
<comment type="subcellular location">
    <subcellularLocation>
        <location evidence="1">Cell membrane</location>
        <topology evidence="1">Multi-pass membrane protein</topology>
    </subcellularLocation>
</comment>
<evidence type="ECO:0000256" key="4">
    <source>
        <dbReference type="ARBA" id="ARBA00023136"/>
    </source>
</evidence>
<dbReference type="InterPro" id="IPR036640">
    <property type="entry name" value="ABC1_TM_sf"/>
</dbReference>
<keyword evidence="4 6" id="KW-0472">Membrane</keyword>
<feature type="transmembrane region" description="Helical" evidence="6">
    <location>
        <begin position="66"/>
        <end position="84"/>
    </location>
</feature>
<comment type="caution">
    <text evidence="7">The sequence shown here is derived from an EMBL/GenBank/DDBJ whole genome shotgun (WGS) entry which is preliminary data.</text>
</comment>
<organism evidence="7 8">
    <name type="scientific">Pseudofrancisella aestuarii</name>
    <dbReference type="NCBI Taxonomy" id="2670347"/>
    <lineage>
        <taxon>Bacteria</taxon>
        <taxon>Pseudomonadati</taxon>
        <taxon>Pseudomonadota</taxon>
        <taxon>Gammaproteobacteria</taxon>
        <taxon>Thiotrichales</taxon>
        <taxon>Francisellaceae</taxon>
        <taxon>Pseudofrancisella</taxon>
    </lineage>
</organism>
<evidence type="ECO:0008006" key="9">
    <source>
        <dbReference type="Google" id="ProtNLM"/>
    </source>
</evidence>
<accession>A0ABV9TE56</accession>
<feature type="transmembrane region" description="Helical" evidence="6">
    <location>
        <begin position="36"/>
        <end position="60"/>
    </location>
</feature>
<evidence type="ECO:0000256" key="3">
    <source>
        <dbReference type="ARBA" id="ARBA00022989"/>
    </source>
</evidence>
<keyword evidence="8" id="KW-1185">Reference proteome</keyword>
<sequence>MKKIIMNEENKETQLQQNNKEISKKKLSLYSCKKSLGNLFLVMILSVFCIAEIIILALIFFLFLSFYIAIIIAGTITILSIFIMKGIKKYKEKKSVSQNKNNENIEEITEKTTSQD</sequence>